<proteinExistence type="predicted"/>
<dbReference type="InterPro" id="IPR058240">
    <property type="entry name" value="rSAM_sf"/>
</dbReference>
<dbReference type="Proteomes" id="UP000183585">
    <property type="component" value="Unassembled WGS sequence"/>
</dbReference>
<dbReference type="SMART" id="SM00729">
    <property type="entry name" value="Elp3"/>
    <property type="match status" value="1"/>
</dbReference>
<evidence type="ECO:0000313" key="3">
    <source>
        <dbReference type="Proteomes" id="UP000183585"/>
    </source>
</evidence>
<dbReference type="EMBL" id="FMCT01000006">
    <property type="protein sequence ID" value="SCF21228.1"/>
    <property type="molecule type" value="Genomic_DNA"/>
</dbReference>
<organism evidence="2 3">
    <name type="scientific">Micromonospora carbonacea</name>
    <dbReference type="NCBI Taxonomy" id="47853"/>
    <lineage>
        <taxon>Bacteria</taxon>
        <taxon>Bacillati</taxon>
        <taxon>Actinomycetota</taxon>
        <taxon>Actinomycetes</taxon>
        <taxon>Micromonosporales</taxon>
        <taxon>Micromonosporaceae</taxon>
        <taxon>Micromonospora</taxon>
    </lineage>
</organism>
<protein>
    <submittedName>
        <fullName evidence="2">Radical SAM enzyme, TIGR01210 family</fullName>
    </submittedName>
</protein>
<dbReference type="GO" id="GO:0003824">
    <property type="term" value="F:catalytic activity"/>
    <property type="evidence" value="ECO:0007669"/>
    <property type="project" value="InterPro"/>
</dbReference>
<reference evidence="3" key="1">
    <citation type="submission" date="2016-06" db="EMBL/GenBank/DDBJ databases">
        <authorList>
            <person name="Varghese N."/>
            <person name="Submissions Spin"/>
        </authorList>
    </citation>
    <scope>NUCLEOTIDE SEQUENCE [LARGE SCALE GENOMIC DNA]</scope>
    <source>
        <strain evidence="3">DSM 43168</strain>
    </source>
</reference>
<feature type="domain" description="Elp3/MiaA/NifB-like radical SAM core" evidence="1">
    <location>
        <begin position="51"/>
        <end position="275"/>
    </location>
</feature>
<dbReference type="InterPro" id="IPR006638">
    <property type="entry name" value="Elp3/MiaA/NifB-like_rSAM"/>
</dbReference>
<gene>
    <name evidence="2" type="ORF">GA0070563_106212</name>
</gene>
<dbReference type="SFLD" id="SFLDS00029">
    <property type="entry name" value="Radical_SAM"/>
    <property type="match status" value="1"/>
</dbReference>
<keyword evidence="3" id="KW-1185">Reference proteome</keyword>
<dbReference type="SUPFAM" id="SSF102114">
    <property type="entry name" value="Radical SAM enzymes"/>
    <property type="match status" value="1"/>
</dbReference>
<accession>A0A1C4YKM7</accession>
<name>A0A1C4YKM7_9ACTN</name>
<evidence type="ECO:0000259" key="1">
    <source>
        <dbReference type="SMART" id="SM00729"/>
    </source>
</evidence>
<dbReference type="InterPro" id="IPR007197">
    <property type="entry name" value="rSAM"/>
</dbReference>
<dbReference type="GO" id="GO:0051536">
    <property type="term" value="F:iron-sulfur cluster binding"/>
    <property type="evidence" value="ECO:0007669"/>
    <property type="project" value="InterPro"/>
</dbReference>
<sequence>MNDSEKRRLRHALVRANIAVRAGRPLYPEYNNVFLRTYPVTFGAPRIEYQMYQFWFRTRGCTYDRAGQCSMCNYGIGPEIRPEVVAHSVERKLATVPEGACLYLSPSGSLLDDREVPAEMRDRLLRAAAARRPATFAFESRPEVCDRDKLDRLRRYFAPGTRLVCQIGVESWDPQVRSMCHLKPTRQQAYLDTARTLLDLGFDPIANITLGGLGLSPREAYLDTLAGVRGARAAGYRTQMVFPLSAKAGTLLGWAHDQGLWEPPTLWMLVRLLAACADDAIGPDGYGDLDISWFNPQLDDVVQSRPDSCELCRPVLVESLSAFRLHPRADALAPATAWDDCPCPARTDRLLADPDPLDHLDRLVAVADRWAGQGDAPDRHGLGVG</sequence>
<evidence type="ECO:0000313" key="2">
    <source>
        <dbReference type="EMBL" id="SCF21228.1"/>
    </source>
</evidence>
<dbReference type="AlphaFoldDB" id="A0A1C4YKM7"/>